<dbReference type="InterPro" id="IPR018984">
    <property type="entry name" value="Histidine_kinase_N"/>
</dbReference>
<dbReference type="SUPFAM" id="SSF47384">
    <property type="entry name" value="Homodimeric domain of signal transducing histidine kinase"/>
    <property type="match status" value="1"/>
</dbReference>
<dbReference type="AlphaFoldDB" id="A0A3M8BWR3"/>
<name>A0A3M8BWR3_9BACL</name>
<dbReference type="Pfam" id="PF09385">
    <property type="entry name" value="HisK_N"/>
    <property type="match status" value="1"/>
</dbReference>
<evidence type="ECO:0000256" key="5">
    <source>
        <dbReference type="ARBA" id="ARBA00022741"/>
    </source>
</evidence>
<dbReference type="InterPro" id="IPR003594">
    <property type="entry name" value="HATPase_dom"/>
</dbReference>
<evidence type="ECO:0000259" key="9">
    <source>
        <dbReference type="PROSITE" id="PS50109"/>
    </source>
</evidence>
<dbReference type="SMART" id="SM00388">
    <property type="entry name" value="HisKA"/>
    <property type="match status" value="1"/>
</dbReference>
<feature type="domain" description="Histidine kinase" evidence="9">
    <location>
        <begin position="161"/>
        <end position="369"/>
    </location>
</feature>
<keyword evidence="7" id="KW-0067">ATP-binding</keyword>
<sequence length="370" mass="42234">MFMDPLTEFLEAQEAKIVEQFKNQIVKSEHDPFKDRIHLNGQAMYRMVIGYFRGTVTEENIQELAYRVACERNRAQINIGDFVHNVCMGRRLILDSLQEGGVPAALMLPVLMKINECFDIFLVHAVSKYTELKDRDLDKKQMFIERSHKDRMTILGQMASSFVHEFRNPLTSVIGFSKLLKEDHPDLPYLDIIENELYQLNYRVSQFLLVSKKGSAAVSRRIETFNVAQLIEDILAFLYPTIVDVNSQTACAIDPSFALTGNRDEIKQVLINIISNALDALQRVSGERLIHIEAFQNEQEASISISNNGVPIPPDILPVIFEPFFTTKELGTGIGLYVCKEIIERHAGTISCESSDRSTHFHMTFDQRKE</sequence>
<evidence type="ECO:0000256" key="3">
    <source>
        <dbReference type="ARBA" id="ARBA00022553"/>
    </source>
</evidence>
<keyword evidence="5" id="KW-0547">Nucleotide-binding</keyword>
<protein>
    <recommendedName>
        <fullName evidence="2">histidine kinase</fullName>
        <ecNumber evidence="2">2.7.13.3</ecNumber>
    </recommendedName>
</protein>
<dbReference type="Gene3D" id="3.30.565.10">
    <property type="entry name" value="Histidine kinase-like ATPase, C-terminal domain"/>
    <property type="match status" value="1"/>
</dbReference>
<dbReference type="GO" id="GO:0005524">
    <property type="term" value="F:ATP binding"/>
    <property type="evidence" value="ECO:0007669"/>
    <property type="project" value="UniProtKB-KW"/>
</dbReference>
<reference evidence="10 11" key="1">
    <citation type="submission" date="2018-10" db="EMBL/GenBank/DDBJ databases">
        <title>Phylogenomics of Brevibacillus.</title>
        <authorList>
            <person name="Dunlap C."/>
        </authorList>
    </citation>
    <scope>NUCLEOTIDE SEQUENCE [LARGE SCALE GENOMIC DNA]</scope>
    <source>
        <strain evidence="10 11">JCM 15085</strain>
    </source>
</reference>
<dbReference type="InterPro" id="IPR005467">
    <property type="entry name" value="His_kinase_dom"/>
</dbReference>
<dbReference type="Pfam" id="PF00512">
    <property type="entry name" value="HisKA"/>
    <property type="match status" value="1"/>
</dbReference>
<evidence type="ECO:0000256" key="7">
    <source>
        <dbReference type="ARBA" id="ARBA00022840"/>
    </source>
</evidence>
<organism evidence="10 11">
    <name type="scientific">Brevibacillus panacihumi</name>
    <dbReference type="NCBI Taxonomy" id="497735"/>
    <lineage>
        <taxon>Bacteria</taxon>
        <taxon>Bacillati</taxon>
        <taxon>Bacillota</taxon>
        <taxon>Bacilli</taxon>
        <taxon>Bacillales</taxon>
        <taxon>Paenibacillaceae</taxon>
        <taxon>Brevibacillus</taxon>
    </lineage>
</organism>
<dbReference type="CDD" id="cd00082">
    <property type="entry name" value="HisKA"/>
    <property type="match status" value="1"/>
</dbReference>
<dbReference type="GO" id="GO:0000155">
    <property type="term" value="F:phosphorelay sensor kinase activity"/>
    <property type="evidence" value="ECO:0007669"/>
    <property type="project" value="InterPro"/>
</dbReference>
<comment type="caution">
    <text evidence="10">The sequence shown here is derived from an EMBL/GenBank/DDBJ whole genome shotgun (WGS) entry which is preliminary data.</text>
</comment>
<comment type="catalytic activity">
    <reaction evidence="1">
        <text>ATP + protein L-histidine = ADP + protein N-phospho-L-histidine.</text>
        <dbReference type="EC" id="2.7.13.3"/>
    </reaction>
</comment>
<dbReference type="InterPro" id="IPR036097">
    <property type="entry name" value="HisK_dim/P_sf"/>
</dbReference>
<dbReference type="Gene3D" id="1.10.287.130">
    <property type="match status" value="1"/>
</dbReference>
<keyword evidence="3" id="KW-0597">Phosphoprotein</keyword>
<evidence type="ECO:0000256" key="8">
    <source>
        <dbReference type="ARBA" id="ARBA00023012"/>
    </source>
</evidence>
<keyword evidence="6" id="KW-0418">Kinase</keyword>
<dbReference type="Gene3D" id="1.10.490.70">
    <property type="entry name" value="Histidine kinase N-terminal domain"/>
    <property type="match status" value="1"/>
</dbReference>
<dbReference type="SUPFAM" id="SSF55874">
    <property type="entry name" value="ATPase domain of HSP90 chaperone/DNA topoisomerase II/histidine kinase"/>
    <property type="match status" value="1"/>
</dbReference>
<dbReference type="Pfam" id="PF02518">
    <property type="entry name" value="HATPase_c"/>
    <property type="match status" value="1"/>
</dbReference>
<dbReference type="InterPro" id="IPR004358">
    <property type="entry name" value="Sig_transdc_His_kin-like_C"/>
</dbReference>
<evidence type="ECO:0000313" key="10">
    <source>
        <dbReference type="EMBL" id="RNB67467.1"/>
    </source>
</evidence>
<keyword evidence="4" id="KW-0808">Transferase</keyword>
<evidence type="ECO:0000256" key="2">
    <source>
        <dbReference type="ARBA" id="ARBA00012438"/>
    </source>
</evidence>
<dbReference type="PROSITE" id="PS50109">
    <property type="entry name" value="HIS_KIN"/>
    <property type="match status" value="1"/>
</dbReference>
<dbReference type="PANTHER" id="PTHR43065">
    <property type="entry name" value="SENSOR HISTIDINE KINASE"/>
    <property type="match status" value="1"/>
</dbReference>
<dbReference type="InterPro" id="IPR036890">
    <property type="entry name" value="HATPase_C_sf"/>
</dbReference>
<dbReference type="EC" id="2.7.13.3" evidence="2"/>
<keyword evidence="8" id="KW-0902">Two-component regulatory system</keyword>
<dbReference type="PRINTS" id="PR00344">
    <property type="entry name" value="BCTRLSENSOR"/>
</dbReference>
<evidence type="ECO:0000313" key="11">
    <source>
        <dbReference type="Proteomes" id="UP000281915"/>
    </source>
</evidence>
<dbReference type="PANTHER" id="PTHR43065:SF10">
    <property type="entry name" value="PEROXIDE STRESS-ACTIVATED HISTIDINE KINASE MAK3"/>
    <property type="match status" value="1"/>
</dbReference>
<dbReference type="EMBL" id="RHHT01000091">
    <property type="protein sequence ID" value="RNB67467.1"/>
    <property type="molecule type" value="Genomic_DNA"/>
</dbReference>
<dbReference type="Proteomes" id="UP000281915">
    <property type="component" value="Unassembled WGS sequence"/>
</dbReference>
<evidence type="ECO:0000256" key="6">
    <source>
        <dbReference type="ARBA" id="ARBA00022777"/>
    </source>
</evidence>
<accession>A0A3M8BWR3</accession>
<evidence type="ECO:0000256" key="1">
    <source>
        <dbReference type="ARBA" id="ARBA00000085"/>
    </source>
</evidence>
<proteinExistence type="predicted"/>
<dbReference type="InterPro" id="IPR003661">
    <property type="entry name" value="HisK_dim/P_dom"/>
</dbReference>
<dbReference type="SMART" id="SM00387">
    <property type="entry name" value="HATPase_c"/>
    <property type="match status" value="1"/>
</dbReference>
<gene>
    <name evidence="10" type="ORF">EDM58_25310</name>
</gene>
<evidence type="ECO:0000256" key="4">
    <source>
        <dbReference type="ARBA" id="ARBA00022679"/>
    </source>
</evidence>